<dbReference type="Pfam" id="PF16486">
    <property type="entry name" value="ArgoN"/>
    <property type="match status" value="1"/>
</dbReference>
<dbReference type="InterPro" id="IPR045246">
    <property type="entry name" value="Piwi_ago-like"/>
</dbReference>
<dbReference type="Gene3D" id="3.40.50.2300">
    <property type="match status" value="1"/>
</dbReference>
<dbReference type="Gene3D" id="2.170.260.10">
    <property type="entry name" value="paz domain"/>
    <property type="match status" value="1"/>
</dbReference>
<dbReference type="SMART" id="SM00950">
    <property type="entry name" value="Piwi"/>
    <property type="match status" value="1"/>
</dbReference>
<dbReference type="Pfam" id="PF02171">
    <property type="entry name" value="Piwi"/>
    <property type="match status" value="1"/>
</dbReference>
<dbReference type="InterPro" id="IPR036085">
    <property type="entry name" value="PAZ_dom_sf"/>
</dbReference>
<dbReference type="InterPro" id="IPR003165">
    <property type="entry name" value="Piwi"/>
</dbReference>
<dbReference type="Pfam" id="PF02170">
    <property type="entry name" value="PAZ"/>
    <property type="match status" value="1"/>
</dbReference>
<feature type="domain" description="Piwi" evidence="2">
    <location>
        <begin position="558"/>
        <end position="879"/>
    </location>
</feature>
<dbReference type="InterPro" id="IPR032474">
    <property type="entry name" value="Argonaute_N"/>
</dbReference>
<dbReference type="CDD" id="cd04657">
    <property type="entry name" value="Piwi_ago-like"/>
    <property type="match status" value="1"/>
</dbReference>
<reference evidence="3 4" key="1">
    <citation type="submission" date="2018-02" db="EMBL/GenBank/DDBJ databases">
        <title>The genomes of Aspergillus section Nigri reveals drivers in fungal speciation.</title>
        <authorList>
            <consortium name="DOE Joint Genome Institute"/>
            <person name="Vesth T.C."/>
            <person name="Nybo J."/>
            <person name="Theobald S."/>
            <person name="Brandl J."/>
            <person name="Frisvad J.C."/>
            <person name="Nielsen K.F."/>
            <person name="Lyhne E.K."/>
            <person name="Kogle M.E."/>
            <person name="Kuo A."/>
            <person name="Riley R."/>
            <person name="Clum A."/>
            <person name="Nolan M."/>
            <person name="Lipzen A."/>
            <person name="Salamov A."/>
            <person name="Henrissat B."/>
            <person name="Wiebenga A."/>
            <person name="De vries R.P."/>
            <person name="Grigoriev I.V."/>
            <person name="Mortensen U.H."/>
            <person name="Andersen M.R."/>
            <person name="Baker S.E."/>
        </authorList>
    </citation>
    <scope>NUCLEOTIDE SEQUENCE [LARGE SCALE GENOMIC DNA]</scope>
    <source>
        <strain evidence="3 4">CBS 121057</strain>
    </source>
</reference>
<sequence>MSTAQSMRPSPRPGNGTLGRQINLQTNYFELKFQPDLLLYRYEVRITHANPDALVIVGRQIATQVILRLLRTELAEYQEGIASDGYQNLISRRKLPAHDAPHIMDYQQHCYHVILVPAGALQFSQVYQVLKGDTESLQPSLTETHIHALNIILGHQPKFSSHIKVSGAGTYLNLDSRMSLGSGLHMLRGLFLVAREAQGRLFVNAAPKIAICYDDFPLDRVILAYMRQNGPDMHKIAGLVQNLRVQLTHLGMRKRAGGFVPRVKTIFGLAAPGDGNGLVYPPRISCLGAGAREVQFFREPRSQSHEVNSGVVLGSRKRKRPMLEGYITIMEYFQSVYNIAVDDPWLPVVNVGTAVNPSYLPAQVCRVLPGQSVPAAIGAAQFQQGTRSGPDRRGSKATPASRFASMETELSSVLGLARRGGPTLNSFGVTLVPGMAEVSGRVLDSPSIEYRQGRQAAVRGGGWNLRGMRFTKSTPVSRWTYLWVSASGPSHQSRPDKFVLEEALRRFCTRMKMLGINILDARRPGIQVSLTDSSFSREGVPDNLAHALDTVCGASLSFLLIILPQAAERLYSRIKYLCDVKKGIRNVCVIEEKFLRSNDQFLSNVALKLNLKLGGINQTLPDHSLGIIKNGKTMVVGVDVTHPTSGTLPARAPSVAAMVASVDRFLAQWPAELCTQPGRQELVTQIDALLKSRLHVWCRFNRGQLPENILVYRDGVSDTQYGSVLSVELPRLREACSDLYGSMGQSEPRISIVVVGKRHHTRFFTTVRTEQGTGRPQNTNPANGTIVDQGPANSSKVWDFYLQSHTAGRGIARPGHYVVLLDEIFQPPQSKAHPNPANAIQALTHNICYISGRATRASSICPPVFYADLACLRARFYVEEMLRQSSRGAGPTHPVEVSLHENVKDTMFYI</sequence>
<evidence type="ECO:0000259" key="2">
    <source>
        <dbReference type="PROSITE" id="PS50822"/>
    </source>
</evidence>
<dbReference type="InterPro" id="IPR036397">
    <property type="entry name" value="RNaseH_sf"/>
</dbReference>
<keyword evidence="4" id="KW-1185">Reference proteome</keyword>
<proteinExistence type="predicted"/>
<dbReference type="InterPro" id="IPR012337">
    <property type="entry name" value="RNaseH-like_sf"/>
</dbReference>
<dbReference type="GO" id="GO:0003723">
    <property type="term" value="F:RNA binding"/>
    <property type="evidence" value="ECO:0007669"/>
    <property type="project" value="InterPro"/>
</dbReference>
<feature type="region of interest" description="Disordered" evidence="1">
    <location>
        <begin position="382"/>
        <end position="402"/>
    </location>
</feature>
<organism evidence="3 4">
    <name type="scientific">Aspergillus sclerotiicarbonarius (strain CBS 121057 / IBT 28362)</name>
    <dbReference type="NCBI Taxonomy" id="1448318"/>
    <lineage>
        <taxon>Eukaryota</taxon>
        <taxon>Fungi</taxon>
        <taxon>Dikarya</taxon>
        <taxon>Ascomycota</taxon>
        <taxon>Pezizomycotina</taxon>
        <taxon>Eurotiomycetes</taxon>
        <taxon>Eurotiomycetidae</taxon>
        <taxon>Eurotiales</taxon>
        <taxon>Aspergillaceae</taxon>
        <taxon>Aspergillus</taxon>
        <taxon>Aspergillus subgen. Circumdati</taxon>
    </lineage>
</organism>
<accession>A0A319EF67</accession>
<dbReference type="SUPFAM" id="SSF101690">
    <property type="entry name" value="PAZ domain"/>
    <property type="match status" value="1"/>
</dbReference>
<dbReference type="AlphaFoldDB" id="A0A319EF67"/>
<gene>
    <name evidence="3" type="ORF">BO78DRAFT_420003</name>
</gene>
<dbReference type="EMBL" id="KZ826361">
    <property type="protein sequence ID" value="PYI05148.1"/>
    <property type="molecule type" value="Genomic_DNA"/>
</dbReference>
<dbReference type="PROSITE" id="PS50822">
    <property type="entry name" value="PIWI"/>
    <property type="match status" value="1"/>
</dbReference>
<dbReference type="VEuPathDB" id="FungiDB:BO78DRAFT_420003"/>
<dbReference type="STRING" id="1448318.A0A319EF67"/>
<dbReference type="SUPFAM" id="SSF53098">
    <property type="entry name" value="Ribonuclease H-like"/>
    <property type="match status" value="1"/>
</dbReference>
<name>A0A319EF67_ASPSB</name>
<dbReference type="PANTHER" id="PTHR22891">
    <property type="entry name" value="EUKARYOTIC TRANSLATION INITIATION FACTOR 2C"/>
    <property type="match status" value="1"/>
</dbReference>
<dbReference type="OrthoDB" id="10252740at2759"/>
<evidence type="ECO:0000313" key="3">
    <source>
        <dbReference type="EMBL" id="PYI05148.1"/>
    </source>
</evidence>
<dbReference type="Gene3D" id="3.30.420.10">
    <property type="entry name" value="Ribonuclease H-like superfamily/Ribonuclease H"/>
    <property type="match status" value="1"/>
</dbReference>
<evidence type="ECO:0000256" key="1">
    <source>
        <dbReference type="SAM" id="MobiDB-lite"/>
    </source>
</evidence>
<dbReference type="CDD" id="cd02846">
    <property type="entry name" value="PAZ_argonaute_like"/>
    <property type="match status" value="1"/>
</dbReference>
<dbReference type="InterPro" id="IPR003100">
    <property type="entry name" value="PAZ_dom"/>
</dbReference>
<protein>
    <submittedName>
        <fullName evidence="3">Piwi-domain-containing protein</fullName>
    </submittedName>
</protein>
<dbReference type="Proteomes" id="UP000248423">
    <property type="component" value="Unassembled WGS sequence"/>
</dbReference>
<evidence type="ECO:0000313" key="4">
    <source>
        <dbReference type="Proteomes" id="UP000248423"/>
    </source>
</evidence>